<dbReference type="EMBL" id="CDMY01000227">
    <property type="protein sequence ID" value="CEL95454.1"/>
    <property type="molecule type" value="Genomic_DNA"/>
</dbReference>
<evidence type="ECO:0000256" key="6">
    <source>
        <dbReference type="SAM" id="MobiDB-lite"/>
    </source>
</evidence>
<evidence type="ECO:0000256" key="1">
    <source>
        <dbReference type="ARBA" id="ARBA00008779"/>
    </source>
</evidence>
<dbReference type="AlphaFoldDB" id="A0A0G4EHS3"/>
<dbReference type="PROSITE" id="PS00149">
    <property type="entry name" value="SULFATASE_2"/>
    <property type="match status" value="1"/>
</dbReference>
<dbReference type="InterPro" id="IPR017850">
    <property type="entry name" value="Alkaline_phosphatase_core_sf"/>
</dbReference>
<feature type="coiled-coil region" evidence="5">
    <location>
        <begin position="65"/>
        <end position="95"/>
    </location>
</feature>
<feature type="compositionally biased region" description="Polar residues" evidence="6">
    <location>
        <begin position="788"/>
        <end position="798"/>
    </location>
</feature>
<feature type="compositionally biased region" description="Basic and acidic residues" evidence="6">
    <location>
        <begin position="1"/>
        <end position="19"/>
    </location>
</feature>
<dbReference type="Proteomes" id="UP000041254">
    <property type="component" value="Unassembled WGS sequence"/>
</dbReference>
<keyword evidence="5" id="KW-0175">Coiled coil</keyword>
<gene>
    <name evidence="9" type="ORF">Vbra_11884</name>
</gene>
<feature type="compositionally biased region" description="Low complexity" evidence="6">
    <location>
        <begin position="815"/>
        <end position="824"/>
    </location>
</feature>
<feature type="region of interest" description="Disordered" evidence="6">
    <location>
        <begin position="1007"/>
        <end position="1040"/>
    </location>
</feature>
<evidence type="ECO:0000313" key="10">
    <source>
        <dbReference type="Proteomes" id="UP000041254"/>
    </source>
</evidence>
<feature type="domain" description="Sulfatase N-terminal" evidence="7">
    <location>
        <begin position="109"/>
        <end position="313"/>
    </location>
</feature>
<dbReference type="Pfam" id="PF00884">
    <property type="entry name" value="Sulfatase"/>
    <property type="match status" value="1"/>
</dbReference>
<comment type="similarity">
    <text evidence="1">Belongs to the sulfatase family.</text>
</comment>
<dbReference type="Pfam" id="PF13385">
    <property type="entry name" value="Laminin_G_3"/>
    <property type="match status" value="2"/>
</dbReference>
<evidence type="ECO:0000256" key="3">
    <source>
        <dbReference type="ARBA" id="ARBA00022801"/>
    </source>
</evidence>
<dbReference type="Pfam" id="PF16347">
    <property type="entry name" value="SGSH_C"/>
    <property type="match status" value="1"/>
</dbReference>
<evidence type="ECO:0000256" key="4">
    <source>
        <dbReference type="ARBA" id="ARBA00023180"/>
    </source>
</evidence>
<dbReference type="OrthoDB" id="96314at2759"/>
<dbReference type="SUPFAM" id="SSF53649">
    <property type="entry name" value="Alkaline phosphatase-like"/>
    <property type="match status" value="1"/>
</dbReference>
<evidence type="ECO:0000259" key="8">
    <source>
        <dbReference type="Pfam" id="PF16347"/>
    </source>
</evidence>
<dbReference type="VEuPathDB" id="CryptoDB:Vbra_11884"/>
<keyword evidence="2" id="KW-0732">Signal</keyword>
<dbReference type="InterPro" id="IPR000917">
    <property type="entry name" value="Sulfatase_N"/>
</dbReference>
<feature type="region of interest" description="Disordered" evidence="6">
    <location>
        <begin position="582"/>
        <end position="605"/>
    </location>
</feature>
<dbReference type="PANTHER" id="PTHR43108">
    <property type="entry name" value="N-ACETYLGLUCOSAMINE-6-SULFATASE FAMILY MEMBER"/>
    <property type="match status" value="1"/>
</dbReference>
<evidence type="ECO:0000256" key="2">
    <source>
        <dbReference type="ARBA" id="ARBA00022729"/>
    </source>
</evidence>
<accession>A0A0G4EHS3</accession>
<evidence type="ECO:0000313" key="9">
    <source>
        <dbReference type="EMBL" id="CEL95454.1"/>
    </source>
</evidence>
<dbReference type="Gene3D" id="3.40.720.10">
    <property type="entry name" value="Alkaline Phosphatase, subunit A"/>
    <property type="match status" value="2"/>
</dbReference>
<dbReference type="Gene3D" id="2.60.120.200">
    <property type="match status" value="2"/>
</dbReference>
<dbReference type="InterPro" id="IPR013320">
    <property type="entry name" value="ConA-like_dom_sf"/>
</dbReference>
<feature type="region of interest" description="Disordered" evidence="6">
    <location>
        <begin position="788"/>
        <end position="824"/>
    </location>
</feature>
<reference evidence="9 10" key="1">
    <citation type="submission" date="2014-11" db="EMBL/GenBank/DDBJ databases">
        <authorList>
            <person name="Zhu J."/>
            <person name="Qi W."/>
            <person name="Song R."/>
        </authorList>
    </citation>
    <scope>NUCLEOTIDE SEQUENCE [LARGE SCALE GENOMIC DNA]</scope>
</reference>
<feature type="domain" description="N-sulphoglucosamine sulphohydrolase C-terminal" evidence="8">
    <location>
        <begin position="397"/>
        <end position="553"/>
    </location>
</feature>
<keyword evidence="3" id="KW-0378">Hydrolase</keyword>
<keyword evidence="4" id="KW-0325">Glycoprotein</keyword>
<organism evidence="9 10">
    <name type="scientific">Vitrella brassicaformis (strain CCMP3155)</name>
    <dbReference type="NCBI Taxonomy" id="1169540"/>
    <lineage>
        <taxon>Eukaryota</taxon>
        <taxon>Sar</taxon>
        <taxon>Alveolata</taxon>
        <taxon>Colpodellida</taxon>
        <taxon>Vitrellaceae</taxon>
        <taxon>Vitrella</taxon>
    </lineage>
</organism>
<dbReference type="PANTHER" id="PTHR43108:SF6">
    <property type="entry name" value="N-SULPHOGLUCOSAMINE SULPHOHYDROLASE"/>
    <property type="match status" value="1"/>
</dbReference>
<dbReference type="GO" id="GO:0016787">
    <property type="term" value="F:hydrolase activity"/>
    <property type="evidence" value="ECO:0007669"/>
    <property type="project" value="UniProtKB-KW"/>
</dbReference>
<dbReference type="SUPFAM" id="SSF49899">
    <property type="entry name" value="Concanavalin A-like lectins/glucanases"/>
    <property type="match status" value="2"/>
</dbReference>
<proteinExistence type="inferred from homology"/>
<keyword evidence="10" id="KW-1185">Reference proteome</keyword>
<evidence type="ECO:0008006" key="11">
    <source>
        <dbReference type="Google" id="ProtNLM"/>
    </source>
</evidence>
<dbReference type="InterPro" id="IPR024607">
    <property type="entry name" value="Sulfatase_CS"/>
</dbReference>
<dbReference type="InterPro" id="IPR032506">
    <property type="entry name" value="SGSH_C"/>
</dbReference>
<evidence type="ECO:0000256" key="5">
    <source>
        <dbReference type="SAM" id="Coils"/>
    </source>
</evidence>
<feature type="compositionally biased region" description="Acidic residues" evidence="6">
    <location>
        <begin position="20"/>
        <end position="43"/>
    </location>
</feature>
<protein>
    <recommendedName>
        <fullName evidence="11">Sulfatase N-terminal domain-containing protein</fullName>
    </recommendedName>
</protein>
<dbReference type="STRING" id="1169540.A0A0G4EHS3"/>
<dbReference type="InParanoid" id="A0A0G4EHS3"/>
<name>A0A0G4EHS3_VITBC</name>
<dbReference type="PhylomeDB" id="A0A0G4EHS3"/>
<feature type="region of interest" description="Disordered" evidence="6">
    <location>
        <begin position="1"/>
        <end position="62"/>
    </location>
</feature>
<sequence>MVKGESEDTAGKDREQGEKEDIDSESDDQATEEDTDDVEEDPWEGGYPISFFNKTEEEQEQILLQQADTDELMLTDEERKELEEEIAANRKARQKKWKKGKKKKKNEPPNFIIMFSDDQRWDAVGLVQQRLSDEDRLFPFFMSETPQMDRMIKEGVFFENTFVTEPLCSPARAALMSGEYEHFHGVLDNVLSKYPVPGKGDNITRNNDNTIGDILSQHGYNTAFVGKWLGSPQRERPGFDFSASFLAQGSYYDEYQFYINEEERPDDKRKGWIDDWSTSFALRFLEKYRHEPFFLVVSLKAPHVPWEPNTKTEGIYNNTDFPPMPNENTTPRWYNAINHTNREKRRTTTSAGCSTSLTTSVMRTLPPTHPPTHPHPHLADNTVLMFFSDNGYFLNSHGRLGKRSPYEESIRIPFIVRYPDMIEPIPDTGRFEKDLVLHFDITATVLDLAGIEQPPHYQGKSLRPLFEKSPEDPPLLDDWREGVLTNFHKDPAPTWPTWFSWRTQTHKINEYSRYKDRREVFDLTKDKYEMTNLAKDDSDESRELVEELRAALNTKLYEAGAPTHSGHVSLWVFDNKSPRDLRKSNDGRLEGGATITTTDRRGPNDGHLVLGQGGEGYMDVSHESFGKAVVDRSVSLWFKADDPLMKDPQTLYAEGDEEAGVSMAIKGGLLEGYVASEGRNATIRVHMTSTEWTHVAVRFLGGNETFSLFVNGKLIATQETEFDAIAAKAENAAIGAYLPPSSSDNEPSSFFSASVDDVRVYAFEETIRDDVLASQGRLLAQWSFEDTSNDTNAETNGTFKREGDEETAHDDEQQQEQQEALSEDAAQVGKALVLDGESTWVDISGDLITRRFSALSLAFWMKPGGEDGFIARGGESAGVSVGLVPIDNTLDAAISSSDDDRHILSVPFTLSLYPYEHIPAWTHITLIFDGTNNGLLAIYINGTQAGSVETGFHMIPHSDESNSAIGRAHDTTAFGPLYEPYQVRMAREELERLARLADEERRRLAHIAMVPEDREHDRGPSRPSGGKHTHEAPTSDNDTIAVSSTLVAIEGEDAEEPLPAWGFYEGLLDDVAVWDIALSAAAVADLYANPLIQKS</sequence>
<feature type="compositionally biased region" description="Basic and acidic residues" evidence="6">
    <location>
        <begin position="1011"/>
        <end position="1020"/>
    </location>
</feature>
<evidence type="ECO:0000259" key="7">
    <source>
        <dbReference type="Pfam" id="PF00884"/>
    </source>
</evidence>